<proteinExistence type="predicted"/>
<keyword evidence="1" id="KW-0812">Transmembrane</keyword>
<dbReference type="Proteomes" id="UP000076154">
    <property type="component" value="Unassembled WGS sequence"/>
</dbReference>
<accession>A0A369JN11</accession>
<dbReference type="InParanoid" id="A0A369JN11"/>
<dbReference type="EMBL" id="LUEZ02000053">
    <property type="protein sequence ID" value="RDB21775.1"/>
    <property type="molecule type" value="Genomic_DNA"/>
</dbReference>
<sequence length="290" mass="32523">MLCFSLLSIYFYQEVSRKPCAKYDEDFGVFTSHPTSQYKQTYREGLQSSVNQAYNCFSKEAVGKNMNPSSLSAMDTPLCRTPWLLFGVSAFNFGLAVSPVYVPVFAPVFYSNCRVLPAFWVIASISFISVLCIPSIVRPWLKEEKGILTFEYIKLVLSILSLQVLWAVESESAAKELLVTMTFATFLSSVFFAAALGVILFDLLLWLYGIEVALWGSYRNHSDRFWEMMGSYYMVLHSFYDWVLLGTISNLGIPTVQRGEHYRGRPAGAVPDVKCAKKVSSTSSLGVAAH</sequence>
<keyword evidence="1" id="KW-0472">Membrane</keyword>
<dbReference type="AlphaFoldDB" id="A0A369JN11"/>
<keyword evidence="3" id="KW-1185">Reference proteome</keyword>
<keyword evidence="1" id="KW-1133">Transmembrane helix</keyword>
<protein>
    <submittedName>
        <fullName evidence="2">Uncharacterized protein</fullName>
    </submittedName>
</protein>
<reference evidence="2" key="1">
    <citation type="submission" date="2018-04" db="EMBL/GenBank/DDBJ databases">
        <title>Whole genome sequencing of Hypsizygus marmoreus.</title>
        <authorList>
            <person name="Choi I.-G."/>
            <person name="Min B."/>
            <person name="Kim J.-G."/>
            <person name="Kim S."/>
            <person name="Oh Y.-L."/>
            <person name="Kong W.-S."/>
            <person name="Park H."/>
            <person name="Jeong J."/>
            <person name="Song E.-S."/>
        </authorList>
    </citation>
    <scope>NUCLEOTIDE SEQUENCE [LARGE SCALE GENOMIC DNA]</scope>
    <source>
        <strain evidence="2">51987-8</strain>
    </source>
</reference>
<evidence type="ECO:0000313" key="3">
    <source>
        <dbReference type="Proteomes" id="UP000076154"/>
    </source>
</evidence>
<organism evidence="2 3">
    <name type="scientific">Hypsizygus marmoreus</name>
    <name type="common">White beech mushroom</name>
    <name type="synonym">Agaricus marmoreus</name>
    <dbReference type="NCBI Taxonomy" id="39966"/>
    <lineage>
        <taxon>Eukaryota</taxon>
        <taxon>Fungi</taxon>
        <taxon>Dikarya</taxon>
        <taxon>Basidiomycota</taxon>
        <taxon>Agaricomycotina</taxon>
        <taxon>Agaricomycetes</taxon>
        <taxon>Agaricomycetidae</taxon>
        <taxon>Agaricales</taxon>
        <taxon>Tricholomatineae</taxon>
        <taxon>Lyophyllaceae</taxon>
        <taxon>Hypsizygus</taxon>
    </lineage>
</organism>
<evidence type="ECO:0000256" key="1">
    <source>
        <dbReference type="SAM" id="Phobius"/>
    </source>
</evidence>
<feature type="transmembrane region" description="Helical" evidence="1">
    <location>
        <begin position="149"/>
        <end position="168"/>
    </location>
</feature>
<feature type="transmembrane region" description="Helical" evidence="1">
    <location>
        <begin position="83"/>
        <end position="106"/>
    </location>
</feature>
<evidence type="ECO:0000313" key="2">
    <source>
        <dbReference type="EMBL" id="RDB21775.1"/>
    </source>
</evidence>
<comment type="caution">
    <text evidence="2">The sequence shown here is derived from an EMBL/GenBank/DDBJ whole genome shotgun (WGS) entry which is preliminary data.</text>
</comment>
<gene>
    <name evidence="2" type="ORF">Hypma_010964</name>
</gene>
<feature type="transmembrane region" description="Helical" evidence="1">
    <location>
        <begin position="177"/>
        <end position="210"/>
    </location>
</feature>
<feature type="transmembrane region" description="Helical" evidence="1">
    <location>
        <begin position="230"/>
        <end position="253"/>
    </location>
</feature>
<feature type="transmembrane region" description="Helical" evidence="1">
    <location>
        <begin position="118"/>
        <end position="137"/>
    </location>
</feature>
<name>A0A369JN11_HYPMA</name>